<feature type="transmembrane region" description="Helical" evidence="1">
    <location>
        <begin position="136"/>
        <end position="159"/>
    </location>
</feature>
<evidence type="ECO:0000313" key="2">
    <source>
        <dbReference type="EMBL" id="EXV00086.1"/>
    </source>
</evidence>
<keyword evidence="1" id="KW-0812">Transmembrane</keyword>
<dbReference type="OrthoDB" id="5296155at2759"/>
<dbReference type="AlphaFoldDB" id="A0A014N344"/>
<evidence type="ECO:0008006" key="4">
    <source>
        <dbReference type="Google" id="ProtNLM"/>
    </source>
</evidence>
<name>A0A014N344_9HYPO</name>
<dbReference type="eggNOG" id="ENOG502SE67">
    <property type="taxonomic scope" value="Eukaryota"/>
</dbReference>
<keyword evidence="1" id="KW-0472">Membrane</keyword>
<gene>
    <name evidence="2" type="ORF">X797_006879</name>
</gene>
<keyword evidence="1" id="KW-1133">Transmembrane helix</keyword>
<dbReference type="HOGENOM" id="CLU_050915_0_0_1"/>
<proteinExistence type="predicted"/>
<dbReference type="EMBL" id="JELW01000015">
    <property type="protein sequence ID" value="EXV00086.1"/>
    <property type="molecule type" value="Genomic_DNA"/>
</dbReference>
<dbReference type="Proteomes" id="UP000030151">
    <property type="component" value="Unassembled WGS sequence"/>
</dbReference>
<reference evidence="2 3" key="1">
    <citation type="submission" date="2014-02" db="EMBL/GenBank/DDBJ databases">
        <title>The genome sequence of the entomopathogenic fungus Metarhizium robertsii ARSEF 2575.</title>
        <authorList>
            <person name="Giuliano Garisto Donzelli B."/>
            <person name="Roe B.A."/>
            <person name="Macmil S.L."/>
            <person name="Krasnoff S.B."/>
            <person name="Gibson D.M."/>
        </authorList>
    </citation>
    <scope>NUCLEOTIDE SEQUENCE [LARGE SCALE GENOMIC DNA]</scope>
    <source>
        <strain evidence="2 3">ARSEF 2575</strain>
    </source>
</reference>
<accession>A0A014N344</accession>
<sequence>MDDKSHIVAMAHEPFSRLSISRLSMASQPKMPPLVQGQIVTEYNDAVYNPGAIPKIPLRIPQRYSRRSVIVPPQLGSYVPSSSASTVTITSTGHLSPPLTPDSTIAELKEDMSTSEESGEADEKHWFAQRKRSRRFLAIVGVMTLVTMAALAVGLSLGLRNKVSTRGSPVKDNGNDSGPPLPVGAFSFQTSLQNIDANCTSKSTTWGCNPMTQDGPVIFHWNITQLNSYTYTITSTENSFGPSFANVSMKVRDYRKLTERLEFSFLMNKTVTPSDAGSPTNRAARCTYKNVKFETTLYTRKRGTAAVDPPRNHVKYAAWPGDMEIVQLFNSTIGQAVCQDDMRHPIADVTIGLGACRCRYSNMMDSW</sequence>
<comment type="caution">
    <text evidence="2">The sequence shown here is derived from an EMBL/GenBank/DDBJ whole genome shotgun (WGS) entry which is preliminary data.</text>
</comment>
<evidence type="ECO:0000313" key="3">
    <source>
        <dbReference type="Proteomes" id="UP000030151"/>
    </source>
</evidence>
<evidence type="ECO:0000256" key="1">
    <source>
        <dbReference type="SAM" id="Phobius"/>
    </source>
</evidence>
<organism evidence="2 3">
    <name type="scientific">Metarhizium robertsii</name>
    <dbReference type="NCBI Taxonomy" id="568076"/>
    <lineage>
        <taxon>Eukaryota</taxon>
        <taxon>Fungi</taxon>
        <taxon>Dikarya</taxon>
        <taxon>Ascomycota</taxon>
        <taxon>Pezizomycotina</taxon>
        <taxon>Sordariomycetes</taxon>
        <taxon>Hypocreomycetidae</taxon>
        <taxon>Hypocreales</taxon>
        <taxon>Clavicipitaceae</taxon>
        <taxon>Metarhizium</taxon>
    </lineage>
</organism>
<protein>
    <recommendedName>
        <fullName evidence="4">Tat pathway signal sequence</fullName>
    </recommendedName>
</protein>